<dbReference type="Pfam" id="PF00076">
    <property type="entry name" value="RRM_1"/>
    <property type="match status" value="2"/>
</dbReference>
<name>A0ABD2LL13_9BILA</name>
<dbReference type="GO" id="GO:0003723">
    <property type="term" value="F:RNA binding"/>
    <property type="evidence" value="ECO:0007669"/>
    <property type="project" value="UniProtKB-UniRule"/>
</dbReference>
<keyword evidence="1" id="KW-0694">RNA-binding</keyword>
<dbReference type="InterPro" id="IPR035979">
    <property type="entry name" value="RBD_domain_sf"/>
</dbReference>
<accession>A0ABD2LL13</accession>
<protein>
    <recommendedName>
        <fullName evidence="3">RRM domain-containing protein</fullName>
    </recommendedName>
</protein>
<keyword evidence="5" id="KW-1185">Reference proteome</keyword>
<dbReference type="PANTHER" id="PTHR47330:SF1">
    <property type="entry name" value="POLY(U)-BINDING-SPLICING FACTOR PUF60"/>
    <property type="match status" value="1"/>
</dbReference>
<comment type="caution">
    <text evidence="4">The sequence shown here is derived from an EMBL/GenBank/DDBJ whole genome shotgun (WGS) entry which is preliminary data.</text>
</comment>
<dbReference type="InterPro" id="IPR012677">
    <property type="entry name" value="Nucleotide-bd_a/b_plait_sf"/>
</dbReference>
<feature type="compositionally biased region" description="Low complexity" evidence="2">
    <location>
        <begin position="10"/>
        <end position="20"/>
    </location>
</feature>
<evidence type="ECO:0000313" key="4">
    <source>
        <dbReference type="EMBL" id="KAL3115813.1"/>
    </source>
</evidence>
<dbReference type="AlphaFoldDB" id="A0ABD2LL13"/>
<feature type="region of interest" description="Disordered" evidence="2">
    <location>
        <begin position="8"/>
        <end position="38"/>
    </location>
</feature>
<gene>
    <name evidence="4" type="ORF">niasHT_007818</name>
</gene>
<evidence type="ECO:0000259" key="3">
    <source>
        <dbReference type="PROSITE" id="PS50102"/>
    </source>
</evidence>
<evidence type="ECO:0000313" key="5">
    <source>
        <dbReference type="Proteomes" id="UP001620626"/>
    </source>
</evidence>
<feature type="compositionally biased region" description="Polar residues" evidence="2">
    <location>
        <begin position="21"/>
        <end position="38"/>
    </location>
</feature>
<dbReference type="InterPro" id="IPR051974">
    <property type="entry name" value="PUF60_regulator"/>
</dbReference>
<evidence type="ECO:0000256" key="2">
    <source>
        <dbReference type="SAM" id="MobiDB-lite"/>
    </source>
</evidence>
<dbReference type="Gene3D" id="3.30.70.330">
    <property type="match status" value="2"/>
</dbReference>
<dbReference type="SUPFAM" id="SSF54928">
    <property type="entry name" value="RNA-binding domain, RBD"/>
    <property type="match status" value="2"/>
</dbReference>
<evidence type="ECO:0000256" key="1">
    <source>
        <dbReference type="PROSITE-ProRule" id="PRU00176"/>
    </source>
</evidence>
<dbReference type="InterPro" id="IPR000504">
    <property type="entry name" value="RRM_dom"/>
</dbReference>
<feature type="domain" description="RRM" evidence="3">
    <location>
        <begin position="224"/>
        <end position="301"/>
    </location>
</feature>
<organism evidence="4 5">
    <name type="scientific">Heterodera trifolii</name>
    <dbReference type="NCBI Taxonomy" id="157864"/>
    <lineage>
        <taxon>Eukaryota</taxon>
        <taxon>Metazoa</taxon>
        <taxon>Ecdysozoa</taxon>
        <taxon>Nematoda</taxon>
        <taxon>Chromadorea</taxon>
        <taxon>Rhabditida</taxon>
        <taxon>Tylenchina</taxon>
        <taxon>Tylenchomorpha</taxon>
        <taxon>Tylenchoidea</taxon>
        <taxon>Heteroderidae</taxon>
        <taxon>Heteroderinae</taxon>
        <taxon>Heterodera</taxon>
    </lineage>
</organism>
<proteinExistence type="predicted"/>
<dbReference type="PANTHER" id="PTHR47330">
    <property type="entry name" value="POLY(U)-BINDING-SPLICING FACTOR PUF60-B-RELATED"/>
    <property type="match status" value="1"/>
</dbReference>
<feature type="domain" description="RRM" evidence="3">
    <location>
        <begin position="124"/>
        <end position="202"/>
    </location>
</feature>
<dbReference type="PROSITE" id="PS50102">
    <property type="entry name" value="RRM"/>
    <property type="match status" value="2"/>
</dbReference>
<reference evidence="4 5" key="1">
    <citation type="submission" date="2024-10" db="EMBL/GenBank/DDBJ databases">
        <authorList>
            <person name="Kim D."/>
        </authorList>
    </citation>
    <scope>NUCLEOTIDE SEQUENCE [LARGE SCALE GENOMIC DNA]</scope>
    <source>
        <strain evidence="4">BH-2024</strain>
    </source>
</reference>
<dbReference type="Proteomes" id="UP001620626">
    <property type="component" value="Unassembled WGS sequence"/>
</dbReference>
<dbReference type="EMBL" id="JBICBT010000363">
    <property type="protein sequence ID" value="KAL3115813.1"/>
    <property type="molecule type" value="Genomic_DNA"/>
</dbReference>
<dbReference type="SMART" id="SM00360">
    <property type="entry name" value="RRM"/>
    <property type="match status" value="2"/>
</dbReference>
<sequence>MDVYASYVTQQNGMKQQPQQNAHYATSTPPSVDSPSAAPTTKFVAMPLLQQTARVFVGPGQQKEAQLIGLGLRKLRTYEKEDLERAKRYAMDQSVKYVMLKQREAHQQQQQKVSLYTQALSIMSRVYIGSINFDIGEEHLRQVFAPYGPIKLINMCRDPSTGNHKGFAFVEYEVPEAAQLAQEHMNGKMMGGRTIKVSPVTRPQNMPQAQSIIDMIVAEARKFNRVYVASVHPDLLEHDLRSVFEAFGEIAKCQLAKDPSGKHRSFGYIEFKTAQAAKESVEGMNGFNFGGQCLVIGRCISPPDALNYLSTTPNPNASALPAAAAMAAAAITAKIQAQEVVRIPHVFLRNLWSGDE</sequence>